<evidence type="ECO:0000313" key="1">
    <source>
        <dbReference type="EMBL" id="PZV33467.1"/>
    </source>
</evidence>
<sequence>MGRLKPAAPVGRVTAQTLLRFNGSPMVVDATLQDIDDQCAQQSAPAVRTAIQIADRMCAE</sequence>
<gene>
    <name evidence="1" type="ORF">B5V02_37660</name>
</gene>
<proteinExistence type="predicted"/>
<comment type="caution">
    <text evidence="1">The sequence shown here is derived from an EMBL/GenBank/DDBJ whole genome shotgun (WGS) entry which is preliminary data.</text>
</comment>
<protein>
    <submittedName>
        <fullName evidence="1">Uncharacterized protein</fullName>
    </submittedName>
</protein>
<keyword evidence="2" id="KW-1185">Reference proteome</keyword>
<organism evidence="1 2">
    <name type="scientific">Mesorhizobium kowhaii</name>
    <dbReference type="NCBI Taxonomy" id="1300272"/>
    <lineage>
        <taxon>Bacteria</taxon>
        <taxon>Pseudomonadati</taxon>
        <taxon>Pseudomonadota</taxon>
        <taxon>Alphaproteobacteria</taxon>
        <taxon>Hyphomicrobiales</taxon>
        <taxon>Phyllobacteriaceae</taxon>
        <taxon>Mesorhizobium</taxon>
    </lineage>
</organism>
<name>A0A2W7BS00_9HYPH</name>
<reference evidence="2" key="1">
    <citation type="submission" date="2017-03" db="EMBL/GenBank/DDBJ databases">
        <authorList>
            <person name="Safronova V.I."/>
            <person name="Sazanova A.L."/>
            <person name="Chirak E.R."/>
        </authorList>
    </citation>
    <scope>NUCLEOTIDE SEQUENCE [LARGE SCALE GENOMIC DNA]</scope>
    <source>
        <strain evidence="2">Ach-343</strain>
    </source>
</reference>
<dbReference type="EMBL" id="MZXV01000083">
    <property type="protein sequence ID" value="PZV33467.1"/>
    <property type="molecule type" value="Genomic_DNA"/>
</dbReference>
<accession>A0A2W7BS00</accession>
<dbReference type="Proteomes" id="UP000248616">
    <property type="component" value="Unassembled WGS sequence"/>
</dbReference>
<evidence type="ECO:0000313" key="2">
    <source>
        <dbReference type="Proteomes" id="UP000248616"/>
    </source>
</evidence>
<dbReference type="AlphaFoldDB" id="A0A2W7BS00"/>